<name>A0AA35Q6L5_9HYPO</name>
<dbReference type="AlphaFoldDB" id="A0AA35Q6L5"/>
<accession>A0AA35Q6L5</accession>
<sequence>MPDPGIEGERFVVEEDGLVQGLQSTGAVEAWIWDRPDEVVLLLLALAEVDHDLEVQAQAVRVLQTSCSGAMALSYQGKVEEELDEGEAWGLNLVLVHKSPEVEGRCQEDVHGPGAVDPPGNRVVVVEDQDRDQDRDRDR</sequence>
<dbReference type="Proteomes" id="UP001160390">
    <property type="component" value="Unassembled WGS sequence"/>
</dbReference>
<keyword evidence="3" id="KW-1185">Reference proteome</keyword>
<evidence type="ECO:0000313" key="3">
    <source>
        <dbReference type="Proteomes" id="UP001160390"/>
    </source>
</evidence>
<evidence type="ECO:0000256" key="1">
    <source>
        <dbReference type="SAM" id="MobiDB-lite"/>
    </source>
</evidence>
<comment type="caution">
    <text evidence="2">The sequence shown here is derived from an EMBL/GenBank/DDBJ whole genome shotgun (WGS) entry which is preliminary data.</text>
</comment>
<protein>
    <submittedName>
        <fullName evidence="2">Uncharacterized protein</fullName>
    </submittedName>
</protein>
<organism evidence="2 3">
    <name type="scientific">Clonostachys chloroleuca</name>
    <dbReference type="NCBI Taxonomy" id="1926264"/>
    <lineage>
        <taxon>Eukaryota</taxon>
        <taxon>Fungi</taxon>
        <taxon>Dikarya</taxon>
        <taxon>Ascomycota</taxon>
        <taxon>Pezizomycotina</taxon>
        <taxon>Sordariomycetes</taxon>
        <taxon>Hypocreomycetidae</taxon>
        <taxon>Hypocreales</taxon>
        <taxon>Bionectriaceae</taxon>
        <taxon>Clonostachys</taxon>
    </lineage>
</organism>
<reference evidence="2" key="1">
    <citation type="submission" date="2023-01" db="EMBL/GenBank/DDBJ databases">
        <authorList>
            <person name="Piombo E."/>
        </authorList>
    </citation>
    <scope>NUCLEOTIDE SEQUENCE</scope>
</reference>
<gene>
    <name evidence="2" type="ORF">CCHLO57077_00005433</name>
</gene>
<proteinExistence type="predicted"/>
<feature type="region of interest" description="Disordered" evidence="1">
    <location>
        <begin position="105"/>
        <end position="139"/>
    </location>
</feature>
<evidence type="ECO:0000313" key="2">
    <source>
        <dbReference type="EMBL" id="CAI6095806.1"/>
    </source>
</evidence>
<dbReference type="EMBL" id="CABFNP030001266">
    <property type="protein sequence ID" value="CAI6095806.1"/>
    <property type="molecule type" value="Genomic_DNA"/>
</dbReference>